<dbReference type="InterPro" id="IPR023992">
    <property type="entry name" value="HemeD1_Synth_NirJ"/>
</dbReference>
<comment type="cofactor">
    <cofactor evidence="1">
        <name>[4Fe-4S] cluster</name>
        <dbReference type="ChEBI" id="CHEBI:49883"/>
    </cofactor>
</comment>
<reference evidence="11 13" key="2">
    <citation type="journal article" date="2019" name="Front. Microbiol.">
        <title>In silico and Genetic Analyses of Cyclic Lipopeptide Synthetic Gene Clusters in Pseudomonas sp. 11K1.</title>
        <authorList>
            <person name="Zhao H."/>
            <person name="Liu Y.P."/>
            <person name="Zhang L.Q."/>
        </authorList>
    </citation>
    <scope>NUCLEOTIDE SEQUENCE [LARGE SCALE GENOMIC DNA]</scope>
    <source>
        <strain evidence="11 13">11K1</strain>
    </source>
</reference>
<dbReference type="InterPro" id="IPR034480">
    <property type="entry name" value="Heme_synthase-like"/>
</dbReference>
<evidence type="ECO:0000256" key="1">
    <source>
        <dbReference type="ARBA" id="ARBA00001966"/>
    </source>
</evidence>
<dbReference type="GO" id="GO:0046872">
    <property type="term" value="F:metal ion binding"/>
    <property type="evidence" value="ECO:0007669"/>
    <property type="project" value="UniProtKB-KW"/>
</dbReference>
<name>A0A4P7PFX4_9PSED</name>
<evidence type="ECO:0000313" key="12">
    <source>
        <dbReference type="EMBL" id="WGO95854.1"/>
    </source>
</evidence>
<protein>
    <recommendedName>
        <fullName evidence="9">Pre-heme d1 synthase</fullName>
    </recommendedName>
</protein>
<dbReference type="SFLD" id="SFLDF00393">
    <property type="entry name" value="heme_D1_biosynthesis_(NirJ-lik"/>
    <property type="match status" value="1"/>
</dbReference>
<evidence type="ECO:0000256" key="3">
    <source>
        <dbReference type="ARBA" id="ARBA00022691"/>
    </source>
</evidence>
<evidence type="ECO:0000256" key="2">
    <source>
        <dbReference type="ARBA" id="ARBA00022485"/>
    </source>
</evidence>
<evidence type="ECO:0000256" key="4">
    <source>
        <dbReference type="ARBA" id="ARBA00022723"/>
    </source>
</evidence>
<keyword evidence="3" id="KW-0949">S-adenosyl-L-methionine</keyword>
<dbReference type="InterPro" id="IPR050377">
    <property type="entry name" value="Radical_SAM_PqqE_MftC-like"/>
</dbReference>
<evidence type="ECO:0000256" key="7">
    <source>
        <dbReference type="ARBA" id="ARBA00023462"/>
    </source>
</evidence>
<dbReference type="PIRSF" id="PIRSF037420">
    <property type="entry name" value="PQQ_syn_pqqE"/>
    <property type="match status" value="1"/>
</dbReference>
<dbReference type="InterPro" id="IPR017200">
    <property type="entry name" value="PqqE-like"/>
</dbReference>
<dbReference type="Gene3D" id="3.20.20.70">
    <property type="entry name" value="Aldolase class I"/>
    <property type="match status" value="1"/>
</dbReference>
<reference evidence="12" key="4">
    <citation type="submission" date="2023-04" db="EMBL/GenBank/DDBJ databases">
        <authorList>
            <person name="Charles T.C."/>
            <person name="Cheng J."/>
            <person name="Lynch M."/>
            <person name="Van Dyk A."/>
        </authorList>
    </citation>
    <scope>NUCLEOTIDE SEQUENCE</scope>
    <source>
        <strain evidence="12">YsS1</strain>
    </source>
</reference>
<dbReference type="SFLD" id="SFLDG01067">
    <property type="entry name" value="SPASM/twitch_domain_containing"/>
    <property type="match status" value="1"/>
</dbReference>
<dbReference type="SFLD" id="SFLDG01386">
    <property type="entry name" value="main_SPASM_domain-containing"/>
    <property type="match status" value="1"/>
</dbReference>
<keyword evidence="5" id="KW-0408">Iron</keyword>
<dbReference type="Proteomes" id="UP000296468">
    <property type="component" value="Chromosome"/>
</dbReference>
<evidence type="ECO:0000256" key="8">
    <source>
        <dbReference type="ARBA" id="ARBA00056787"/>
    </source>
</evidence>
<dbReference type="CDD" id="cd21123">
    <property type="entry name" value="SPASM_MftC-like"/>
    <property type="match status" value="1"/>
</dbReference>
<dbReference type="SUPFAM" id="SSF102114">
    <property type="entry name" value="Radical SAM enzymes"/>
    <property type="match status" value="1"/>
</dbReference>
<evidence type="ECO:0000256" key="6">
    <source>
        <dbReference type="ARBA" id="ARBA00023014"/>
    </source>
</evidence>
<dbReference type="PANTHER" id="PTHR11228:SF7">
    <property type="entry name" value="PQQA PEPTIDE CYCLASE"/>
    <property type="match status" value="1"/>
</dbReference>
<keyword evidence="6" id="KW-0411">Iron-sulfur</keyword>
<proteinExistence type="inferred from homology"/>
<dbReference type="AlphaFoldDB" id="A0A4P7PFX4"/>
<dbReference type="PANTHER" id="PTHR11228">
    <property type="entry name" value="RADICAL SAM DOMAIN PROTEIN"/>
    <property type="match status" value="1"/>
</dbReference>
<dbReference type="NCBIfam" id="TIGR04051">
    <property type="entry name" value="rSAM_NirJ"/>
    <property type="match status" value="1"/>
</dbReference>
<dbReference type="OrthoDB" id="9792276at2"/>
<gene>
    <name evidence="11" type="primary">nirJ</name>
    <name evidence="11" type="ORF">EPZ47_12920</name>
    <name evidence="12" type="ORF">QCD61_12420</name>
</gene>
<dbReference type="GO" id="GO:0003824">
    <property type="term" value="F:catalytic activity"/>
    <property type="evidence" value="ECO:0007669"/>
    <property type="project" value="InterPro"/>
</dbReference>
<evidence type="ECO:0000313" key="13">
    <source>
        <dbReference type="Proteomes" id="UP000296468"/>
    </source>
</evidence>
<dbReference type="CDD" id="cd01335">
    <property type="entry name" value="Radical_SAM"/>
    <property type="match status" value="1"/>
</dbReference>
<dbReference type="InterPro" id="IPR013785">
    <property type="entry name" value="Aldolase_TIM"/>
</dbReference>
<dbReference type="SFLD" id="SFLDG01385">
    <property type="entry name" value="heme_carboxy_lyase_like"/>
    <property type="match status" value="1"/>
</dbReference>
<comment type="function">
    <text evidence="8">Involved in heme d1 biosynthesis. Radical SAM enzyme that catalyzes the removal of two propionate side chains from the intermediate 12,18-didecarboxysiroheme (DDSH) and may introduce the keto functions on rings A and B, yielding the heme d1 precursor dihydro-heme d1.</text>
</comment>
<keyword evidence="4" id="KW-0479">Metal-binding</keyword>
<dbReference type="PROSITE" id="PS51918">
    <property type="entry name" value="RADICAL_SAM"/>
    <property type="match status" value="1"/>
</dbReference>
<dbReference type="Proteomes" id="UP001227386">
    <property type="component" value="Chromosome"/>
</dbReference>
<keyword evidence="2" id="KW-0004">4Fe-4S</keyword>
<organism evidence="11 13">
    <name type="scientific">Pseudomonas viciae</name>
    <dbReference type="NCBI Taxonomy" id="2505979"/>
    <lineage>
        <taxon>Bacteria</taxon>
        <taxon>Pseudomonadati</taxon>
        <taxon>Pseudomonadota</taxon>
        <taxon>Gammaproteobacteria</taxon>
        <taxon>Pseudomonadales</taxon>
        <taxon>Pseudomonadaceae</taxon>
        <taxon>Pseudomonas</taxon>
    </lineage>
</organism>
<dbReference type="Pfam" id="PF04055">
    <property type="entry name" value="Radical_SAM"/>
    <property type="match status" value="1"/>
</dbReference>
<dbReference type="InterPro" id="IPR058240">
    <property type="entry name" value="rSAM_sf"/>
</dbReference>
<accession>A0A4P7PFX4</accession>
<sequence length="398" mass="44407">MLRISHYLRALAGQCAAPRVASPGSSRPPVVIWNLLRRCNLTCKHCYATSADSVFRDELDTTAALQVIDDLHDAGVRVLILSGGEPLLREDLFQLSAYARDKGFFLALSTNGTLINASNIEQIAAANFDYVGISIDGLEATHDEFRQLKGSFASSMAAIRLCRERGIRVGLRTTLTQQNHTQLPRLLDLMTEYDVQKFYLSHLNYSGRGKRSRKLDALQQMSREAMTLIFERAWRDVEQGRESDFVSGNNDADAIVLLQWVARRLPQHYTALEQMLRAWGGNASGSGIANIDNTGEVHPDTYWWQHSVGNVRQTPFKTLWLERPDALLLKLREHPRAVSGRCGQCRWLAICNGNTRTRAWADGDLWGQDPGCHLSDEEIGVHAIPSVGIPSTALPCAR</sequence>
<evidence type="ECO:0000256" key="5">
    <source>
        <dbReference type="ARBA" id="ARBA00023004"/>
    </source>
</evidence>
<dbReference type="SFLD" id="SFLDS00029">
    <property type="entry name" value="Radical_SAM"/>
    <property type="match status" value="1"/>
</dbReference>
<dbReference type="RefSeq" id="WP_135845121.1">
    <property type="nucleotide sequence ID" value="NZ_CP035088.1"/>
</dbReference>
<dbReference type="GO" id="GO:0006783">
    <property type="term" value="P:heme biosynthetic process"/>
    <property type="evidence" value="ECO:0007669"/>
    <property type="project" value="TreeGrafter"/>
</dbReference>
<feature type="domain" description="Radical SAM core" evidence="10">
    <location>
        <begin position="25"/>
        <end position="241"/>
    </location>
</feature>
<reference evidence="12 14" key="1">
    <citation type="journal article" date="2012" name="Appl. Soil Ecol.">
        <title>Isolation and characterization of new plant growth-promoting bacterial endophytes.</title>
        <authorList>
            <person name="Rashid S."/>
            <person name="Charles T.C."/>
            <person name="Glick B.R."/>
        </authorList>
    </citation>
    <scope>NUCLEOTIDE SEQUENCE [LARGE SCALE GENOMIC DNA]</scope>
    <source>
        <strain evidence="12 14">YsS1</strain>
    </source>
</reference>
<evidence type="ECO:0000313" key="14">
    <source>
        <dbReference type="Proteomes" id="UP001227386"/>
    </source>
</evidence>
<reference evidence="11" key="3">
    <citation type="submission" date="2019-01" db="EMBL/GenBank/DDBJ databases">
        <authorList>
            <person name="Zhang L."/>
        </authorList>
    </citation>
    <scope>NUCLEOTIDE SEQUENCE</scope>
    <source>
        <strain evidence="11">11K1</strain>
    </source>
</reference>
<dbReference type="KEGG" id="pvk:EPZ47_12920"/>
<evidence type="ECO:0000256" key="9">
    <source>
        <dbReference type="ARBA" id="ARBA00073867"/>
    </source>
</evidence>
<evidence type="ECO:0000259" key="10">
    <source>
        <dbReference type="PROSITE" id="PS51918"/>
    </source>
</evidence>
<dbReference type="FunFam" id="3.20.20.70:FF:000188">
    <property type="entry name" value="Mycofactocin radical SAM maturase MftC"/>
    <property type="match status" value="1"/>
</dbReference>
<comment type="similarity">
    <text evidence="7">Belongs to the radical SAM superfamily.</text>
</comment>
<keyword evidence="14" id="KW-1185">Reference proteome</keyword>
<dbReference type="EMBL" id="CP035088">
    <property type="protein sequence ID" value="QBZ89577.1"/>
    <property type="molecule type" value="Genomic_DNA"/>
</dbReference>
<evidence type="ECO:0000313" key="11">
    <source>
        <dbReference type="EMBL" id="QBZ89577.1"/>
    </source>
</evidence>
<dbReference type="InterPro" id="IPR007197">
    <property type="entry name" value="rSAM"/>
</dbReference>
<dbReference type="GO" id="GO:0051539">
    <property type="term" value="F:4 iron, 4 sulfur cluster binding"/>
    <property type="evidence" value="ECO:0007669"/>
    <property type="project" value="UniProtKB-KW"/>
</dbReference>
<dbReference type="EMBL" id="CP123771">
    <property type="protein sequence ID" value="WGO95854.1"/>
    <property type="molecule type" value="Genomic_DNA"/>
</dbReference>